<feature type="compositionally biased region" description="Basic and acidic residues" evidence="1">
    <location>
        <begin position="45"/>
        <end position="62"/>
    </location>
</feature>
<feature type="compositionally biased region" description="Polar residues" evidence="1">
    <location>
        <begin position="64"/>
        <end position="82"/>
    </location>
</feature>
<accession>A0A2S6AP66</accession>
<feature type="region of interest" description="Disordered" evidence="1">
    <location>
        <begin position="45"/>
        <end position="82"/>
    </location>
</feature>
<evidence type="ECO:0000313" key="3">
    <source>
        <dbReference type="Proteomes" id="UP000239874"/>
    </source>
</evidence>
<protein>
    <submittedName>
        <fullName evidence="2">Uncharacterized protein</fullName>
    </submittedName>
</protein>
<dbReference type="OrthoDB" id="4369514at2"/>
<name>A0A2S6AP66_9NOCA</name>
<proteinExistence type="predicted"/>
<reference evidence="2 3" key="1">
    <citation type="submission" date="2018-02" db="EMBL/GenBank/DDBJ databases">
        <title>8 Nocardia nova and 1 Nocardia cyriacigeorgica strain used for evolution to TMP-SMX.</title>
        <authorList>
            <person name="Mehta H."/>
            <person name="Weng J."/>
            <person name="Shamoo Y."/>
        </authorList>
    </citation>
    <scope>NUCLEOTIDE SEQUENCE [LARGE SCALE GENOMIC DNA]</scope>
    <source>
        <strain evidence="2 3">MDA3139</strain>
    </source>
</reference>
<sequence length="82" mass="8992">MPQQTFGIWFISHSDGYISVRTLLDVVVDVSDRFAGPLPDHCRELGYPTSDEKGNPAGKESDFTGGTITWNSADRQTTATTK</sequence>
<gene>
    <name evidence="2" type="ORF">C5E45_17480</name>
</gene>
<dbReference type="AlphaFoldDB" id="A0A2S6AP66"/>
<comment type="caution">
    <text evidence="2">The sequence shown here is derived from an EMBL/GenBank/DDBJ whole genome shotgun (WGS) entry which is preliminary data.</text>
</comment>
<dbReference type="InterPro" id="IPR013207">
    <property type="entry name" value="LGFP"/>
</dbReference>
<organism evidence="2 3">
    <name type="scientific">Nocardia nova</name>
    <dbReference type="NCBI Taxonomy" id="37330"/>
    <lineage>
        <taxon>Bacteria</taxon>
        <taxon>Bacillati</taxon>
        <taxon>Actinomycetota</taxon>
        <taxon>Actinomycetes</taxon>
        <taxon>Mycobacteriales</taxon>
        <taxon>Nocardiaceae</taxon>
        <taxon>Nocardia</taxon>
    </lineage>
</organism>
<evidence type="ECO:0000313" key="2">
    <source>
        <dbReference type="EMBL" id="PPJ37010.1"/>
    </source>
</evidence>
<evidence type="ECO:0000256" key="1">
    <source>
        <dbReference type="SAM" id="MobiDB-lite"/>
    </source>
</evidence>
<dbReference type="EMBL" id="PSZC01000011">
    <property type="protein sequence ID" value="PPJ37010.1"/>
    <property type="molecule type" value="Genomic_DNA"/>
</dbReference>
<dbReference type="Pfam" id="PF08310">
    <property type="entry name" value="LGFP"/>
    <property type="match status" value="1"/>
</dbReference>
<dbReference type="Proteomes" id="UP000239874">
    <property type="component" value="Unassembled WGS sequence"/>
</dbReference>